<proteinExistence type="predicted"/>
<evidence type="ECO:0000313" key="2">
    <source>
        <dbReference type="EMBL" id="GMT23502.1"/>
    </source>
</evidence>
<feature type="transmembrane region" description="Helical" evidence="1">
    <location>
        <begin position="214"/>
        <end position="234"/>
    </location>
</feature>
<feature type="non-terminal residue" evidence="2">
    <location>
        <position position="1"/>
    </location>
</feature>
<feature type="transmembrane region" description="Helical" evidence="1">
    <location>
        <begin position="89"/>
        <end position="106"/>
    </location>
</feature>
<organism evidence="2 3">
    <name type="scientific">Pristionchus fissidentatus</name>
    <dbReference type="NCBI Taxonomy" id="1538716"/>
    <lineage>
        <taxon>Eukaryota</taxon>
        <taxon>Metazoa</taxon>
        <taxon>Ecdysozoa</taxon>
        <taxon>Nematoda</taxon>
        <taxon>Chromadorea</taxon>
        <taxon>Rhabditida</taxon>
        <taxon>Rhabditina</taxon>
        <taxon>Diplogasteromorpha</taxon>
        <taxon>Diplogasteroidea</taxon>
        <taxon>Neodiplogasteridae</taxon>
        <taxon>Pristionchus</taxon>
    </lineage>
</organism>
<protein>
    <recommendedName>
        <fullName evidence="4">G protein-coupled receptor</fullName>
    </recommendedName>
</protein>
<gene>
    <name evidence="2" type="ORF">PFISCL1PPCAC_14799</name>
</gene>
<name>A0AAV5W009_9BILA</name>
<evidence type="ECO:0000256" key="1">
    <source>
        <dbReference type="SAM" id="Phobius"/>
    </source>
</evidence>
<keyword evidence="1" id="KW-0472">Membrane</keyword>
<feature type="transmembrane region" description="Helical" evidence="1">
    <location>
        <begin position="118"/>
        <end position="136"/>
    </location>
</feature>
<comment type="caution">
    <text evidence="2">The sequence shown here is derived from an EMBL/GenBank/DDBJ whole genome shotgun (WGS) entry which is preliminary data.</text>
</comment>
<keyword evidence="1" id="KW-0812">Transmembrane</keyword>
<dbReference type="EMBL" id="BTSY01000004">
    <property type="protein sequence ID" value="GMT23502.1"/>
    <property type="molecule type" value="Genomic_DNA"/>
</dbReference>
<feature type="transmembrane region" description="Helical" evidence="1">
    <location>
        <begin position="148"/>
        <end position="170"/>
    </location>
</feature>
<evidence type="ECO:0008006" key="4">
    <source>
        <dbReference type="Google" id="ProtNLM"/>
    </source>
</evidence>
<keyword evidence="1" id="KW-1133">Transmembrane helix</keyword>
<feature type="transmembrane region" description="Helical" evidence="1">
    <location>
        <begin position="23"/>
        <end position="41"/>
    </location>
</feature>
<dbReference type="Proteomes" id="UP001432322">
    <property type="component" value="Unassembled WGS sequence"/>
</dbReference>
<feature type="non-terminal residue" evidence="2">
    <location>
        <position position="239"/>
    </location>
</feature>
<reference evidence="2" key="1">
    <citation type="submission" date="2023-10" db="EMBL/GenBank/DDBJ databases">
        <title>Genome assembly of Pristionchus species.</title>
        <authorList>
            <person name="Yoshida K."/>
            <person name="Sommer R.J."/>
        </authorList>
    </citation>
    <scope>NUCLEOTIDE SEQUENCE</scope>
    <source>
        <strain evidence="2">RS5133</strain>
    </source>
</reference>
<dbReference type="AlphaFoldDB" id="A0AAV5W009"/>
<accession>A0AAV5W009</accession>
<sequence>DNLFILMECFYKKIADEDFITKYRDVSSLFVAVTFLLYLLICKTLRDKYKMDLIPILSLRVVYFISALFEAPPRCGFIPVVSIGLQMKQISMFVEAPFITWCLLSIYSSFSIIRVNQIVLIVSSCAISLWQAINVINVKLDYSSTAYYLPVLISFTNEIINIGLVSYAFLKCFGDRSLLLILSFRLLLESPIYHYEGLSLMYPDLYAIEPQIMLLGDVSFLIFAFLAFIVVKYYNYNVQ</sequence>
<keyword evidence="3" id="KW-1185">Reference proteome</keyword>
<evidence type="ECO:0000313" key="3">
    <source>
        <dbReference type="Proteomes" id="UP001432322"/>
    </source>
</evidence>